<evidence type="ECO:0000256" key="15">
    <source>
        <dbReference type="ARBA" id="ARBA00023136"/>
    </source>
</evidence>
<dbReference type="Pfam" id="PF01150">
    <property type="entry name" value="GDA1_CD39"/>
    <property type="match status" value="1"/>
</dbReference>
<reference evidence="22" key="1">
    <citation type="journal article" date="2021" name="Cell">
        <title>Tracing the genetic footprints of vertebrate landing in non-teleost ray-finned fishes.</title>
        <authorList>
            <person name="Bi X."/>
            <person name="Wang K."/>
            <person name="Yang L."/>
            <person name="Pan H."/>
            <person name="Jiang H."/>
            <person name="Wei Q."/>
            <person name="Fang M."/>
            <person name="Yu H."/>
            <person name="Zhu C."/>
            <person name="Cai Y."/>
            <person name="He Y."/>
            <person name="Gan X."/>
            <person name="Zeng H."/>
            <person name="Yu D."/>
            <person name="Zhu Y."/>
            <person name="Jiang H."/>
            <person name="Qiu Q."/>
            <person name="Yang H."/>
            <person name="Zhang Y.E."/>
            <person name="Wang W."/>
            <person name="Zhu M."/>
            <person name="He S."/>
            <person name="Zhang G."/>
        </authorList>
    </citation>
    <scope>NUCLEOTIDE SEQUENCE</scope>
    <source>
        <strain evidence="22">Pddl_001</strain>
    </source>
</reference>
<dbReference type="Proteomes" id="UP001166093">
    <property type="component" value="Unassembled WGS sequence"/>
</dbReference>
<organism evidence="22 23">
    <name type="scientific">Polyodon spathula</name>
    <name type="common">North American paddlefish</name>
    <name type="synonym">Squalus spathula</name>
    <dbReference type="NCBI Taxonomy" id="7913"/>
    <lineage>
        <taxon>Eukaryota</taxon>
        <taxon>Metazoa</taxon>
        <taxon>Chordata</taxon>
        <taxon>Craniata</taxon>
        <taxon>Vertebrata</taxon>
        <taxon>Euteleostomi</taxon>
        <taxon>Actinopterygii</taxon>
        <taxon>Chondrostei</taxon>
        <taxon>Acipenseriformes</taxon>
        <taxon>Polyodontidae</taxon>
        <taxon>Polyodon</taxon>
    </lineage>
</organism>
<comment type="cofactor">
    <cofactor evidence="2">
        <name>Mg(2+)</name>
        <dbReference type="ChEBI" id="CHEBI:18420"/>
    </cofactor>
</comment>
<evidence type="ECO:0000256" key="19">
    <source>
        <dbReference type="ARBA" id="ARBA00049175"/>
    </source>
</evidence>
<comment type="similarity">
    <text evidence="4 20">Belongs to the GDA1/CD39 NTPase family.</text>
</comment>
<comment type="cofactor">
    <cofactor evidence="1">
        <name>Ca(2+)</name>
        <dbReference type="ChEBI" id="CHEBI:29108"/>
    </cofactor>
</comment>
<evidence type="ECO:0000256" key="10">
    <source>
        <dbReference type="ARBA" id="ARBA00022801"/>
    </source>
</evidence>
<evidence type="ECO:0000256" key="2">
    <source>
        <dbReference type="ARBA" id="ARBA00001946"/>
    </source>
</evidence>
<evidence type="ECO:0000256" key="8">
    <source>
        <dbReference type="ARBA" id="ARBA00022723"/>
    </source>
</evidence>
<evidence type="ECO:0000313" key="23">
    <source>
        <dbReference type="Proteomes" id="UP001166093"/>
    </source>
</evidence>
<evidence type="ECO:0000256" key="17">
    <source>
        <dbReference type="ARBA" id="ARBA00023180"/>
    </source>
</evidence>
<evidence type="ECO:0000256" key="12">
    <source>
        <dbReference type="ARBA" id="ARBA00022840"/>
    </source>
</evidence>
<dbReference type="PANTHER" id="PTHR11782">
    <property type="entry name" value="ADENOSINE/GUANOSINE DIPHOSPHATASE"/>
    <property type="match status" value="1"/>
</dbReference>
<dbReference type="EMBL" id="JAAWVQ010166446">
    <property type="protein sequence ID" value="MBN3287482.1"/>
    <property type="molecule type" value="Genomic_DNA"/>
</dbReference>
<dbReference type="EC" id="3.6.1.5" evidence="5"/>
<comment type="caution">
    <text evidence="22">The sequence shown here is derived from an EMBL/GenBank/DDBJ whole genome shotgun (WGS) entry which is preliminary data.</text>
</comment>
<dbReference type="PROSITE" id="PS01238">
    <property type="entry name" value="GDA1_CD39_NTPASE"/>
    <property type="match status" value="1"/>
</dbReference>
<comment type="subcellular location">
    <subcellularLocation>
        <location evidence="3">Cell membrane</location>
        <topology evidence="3">Multi-pass membrane protein</topology>
    </subcellularLocation>
</comment>
<dbReference type="InterPro" id="IPR000407">
    <property type="entry name" value="GDA1_CD39_NTPase"/>
</dbReference>
<keyword evidence="11" id="KW-0106">Calcium</keyword>
<evidence type="ECO:0000256" key="1">
    <source>
        <dbReference type="ARBA" id="ARBA00001913"/>
    </source>
</evidence>
<evidence type="ECO:0000256" key="6">
    <source>
        <dbReference type="ARBA" id="ARBA00022475"/>
    </source>
</evidence>
<evidence type="ECO:0000256" key="3">
    <source>
        <dbReference type="ARBA" id="ARBA00004651"/>
    </source>
</evidence>
<feature type="non-terminal residue" evidence="22">
    <location>
        <position position="342"/>
    </location>
</feature>
<feature type="non-terminal residue" evidence="22">
    <location>
        <position position="1"/>
    </location>
</feature>
<feature type="transmembrane region" description="Helical" evidence="21">
    <location>
        <begin position="314"/>
        <end position="338"/>
    </location>
</feature>
<keyword evidence="10 20" id="KW-0378">Hydrolase</keyword>
<evidence type="ECO:0000256" key="11">
    <source>
        <dbReference type="ARBA" id="ARBA00022837"/>
    </source>
</evidence>
<proteinExistence type="inferred from homology"/>
<comment type="catalytic activity">
    <reaction evidence="19">
        <text>a ribonucleoside 5'-triphosphate + 2 H2O = a ribonucleoside 5'-phosphate + 2 phosphate + 2 H(+)</text>
        <dbReference type="Rhea" id="RHEA:36795"/>
        <dbReference type="ChEBI" id="CHEBI:15377"/>
        <dbReference type="ChEBI" id="CHEBI:15378"/>
        <dbReference type="ChEBI" id="CHEBI:43474"/>
        <dbReference type="ChEBI" id="CHEBI:58043"/>
        <dbReference type="ChEBI" id="CHEBI:61557"/>
        <dbReference type="EC" id="3.6.1.5"/>
    </reaction>
</comment>
<keyword evidence="23" id="KW-1185">Reference proteome</keyword>
<keyword evidence="16" id="KW-1015">Disulfide bond</keyword>
<accession>A0ABS2YNF8</accession>
<evidence type="ECO:0000313" key="22">
    <source>
        <dbReference type="EMBL" id="MBN3287482.1"/>
    </source>
</evidence>
<gene>
    <name evidence="22" type="primary">Entpd8_0</name>
    <name evidence="22" type="ORF">GTO93_0009513</name>
</gene>
<keyword evidence="15 21" id="KW-0472">Membrane</keyword>
<evidence type="ECO:0000256" key="16">
    <source>
        <dbReference type="ARBA" id="ARBA00023157"/>
    </source>
</evidence>
<evidence type="ECO:0000256" key="20">
    <source>
        <dbReference type="RuleBase" id="RU003833"/>
    </source>
</evidence>
<keyword evidence="14 21" id="KW-1133">Transmembrane helix</keyword>
<evidence type="ECO:0000256" key="14">
    <source>
        <dbReference type="ARBA" id="ARBA00022989"/>
    </source>
</evidence>
<evidence type="ECO:0000256" key="13">
    <source>
        <dbReference type="ARBA" id="ARBA00022842"/>
    </source>
</evidence>
<dbReference type="Gene3D" id="3.30.420.150">
    <property type="entry name" value="Exopolyphosphatase. Domain 2"/>
    <property type="match status" value="2"/>
</dbReference>
<keyword evidence="17" id="KW-0325">Glycoprotein</keyword>
<evidence type="ECO:0000256" key="5">
    <source>
        <dbReference type="ARBA" id="ARBA00012148"/>
    </source>
</evidence>
<dbReference type="PANTHER" id="PTHR11782:SF31">
    <property type="entry name" value="ECTONUCLEOSIDE TRIPHOSPHATE DIPHOSPHOHYDROLASE 8"/>
    <property type="match status" value="1"/>
</dbReference>
<name>A0ABS2YNF8_POLSP</name>
<keyword evidence="9" id="KW-0547">Nucleotide-binding</keyword>
<evidence type="ECO:0000256" key="4">
    <source>
        <dbReference type="ARBA" id="ARBA00009283"/>
    </source>
</evidence>
<keyword evidence="7 21" id="KW-0812">Transmembrane</keyword>
<evidence type="ECO:0000256" key="18">
    <source>
        <dbReference type="ARBA" id="ARBA00039598"/>
    </source>
</evidence>
<protein>
    <recommendedName>
        <fullName evidence="18">Ectonucleoside triphosphate diphosphohydrolase 8</fullName>
        <ecNumber evidence="5">3.6.1.5</ecNumber>
    </recommendedName>
</protein>
<sequence length="342" mass="38309">MPPCRIQSPVETERVLAEVRNTIRSYPFDFRGARIISGAEEGAYGWITINYLLSSFIKFSYEGKWKHPKNGKILGALDLGGASTQITFTPKEQIKDNQSEASFRLYGYEHTVYTHSFLCYGKEQFMNKILAKLVKENNISSPVPHPCFPTGYQLNTTLGEIFSSPCPSKPDPYSPTSAVTFMGSGTPAQCEALVKTAFSGFFYTFDFLKLAPQSSLDVTRKTVAEFCRRDWNSLKAEFPSEKDSRLREYCGAGYYITTLLVDAYKFDNQSWNNIVFQKKADDTDIGWTLGYMLNLTNLIPSEAPPEVKGQDYDVWVGLVFVIVLAIAVSLLAIAVQCLGNPK</sequence>
<evidence type="ECO:0000256" key="9">
    <source>
        <dbReference type="ARBA" id="ARBA00022741"/>
    </source>
</evidence>
<keyword evidence="6" id="KW-1003">Cell membrane</keyword>
<keyword evidence="8" id="KW-0479">Metal-binding</keyword>
<evidence type="ECO:0000256" key="7">
    <source>
        <dbReference type="ARBA" id="ARBA00022692"/>
    </source>
</evidence>
<keyword evidence="13" id="KW-0460">Magnesium</keyword>
<keyword evidence="12" id="KW-0067">ATP-binding</keyword>
<evidence type="ECO:0000256" key="21">
    <source>
        <dbReference type="SAM" id="Phobius"/>
    </source>
</evidence>